<feature type="non-terminal residue" evidence="1">
    <location>
        <position position="1"/>
    </location>
</feature>
<name>A0ACC2PPJ9_9HYME</name>
<dbReference type="Proteomes" id="UP001239111">
    <property type="component" value="Chromosome 1"/>
</dbReference>
<keyword evidence="2" id="KW-1185">Reference proteome</keyword>
<reference evidence="1" key="1">
    <citation type="submission" date="2023-04" db="EMBL/GenBank/DDBJ databases">
        <title>A chromosome-level genome assembly of the parasitoid wasp Eretmocerus hayati.</title>
        <authorList>
            <person name="Zhong Y."/>
            <person name="Liu S."/>
            <person name="Liu Y."/>
        </authorList>
    </citation>
    <scope>NUCLEOTIDE SEQUENCE</scope>
    <source>
        <strain evidence="1">ZJU_SS_LIU_2023</strain>
    </source>
</reference>
<evidence type="ECO:0000313" key="2">
    <source>
        <dbReference type="Proteomes" id="UP001239111"/>
    </source>
</evidence>
<sequence>YAARESPEYKVHDRSSSKSLSRSISPVNSGQITFITSFGSDEDTIRDDAIICQTPSRTRSSHSSNTSSKSLSPRSSRAHARRRVSGKSRSRSSSCCRNRFLRRHDARESSVLLPRSSRNTSELGGYRGSESRDLSHRSKFHMKRSASGGRSHSNSKIKPNPRLRLRSRSRAHLRTAHVLRPSSSISSSDTDSKVSDCLSKRPACKMQSSPHSQSKSPERRYKCAAVSRSSSESKSRSSSNSLTYTNPTISSGTKTETRSRSLSRPSRSISRSRRSKSSDDKAIVP</sequence>
<accession>A0ACC2PPJ9</accession>
<proteinExistence type="predicted"/>
<evidence type="ECO:0000313" key="1">
    <source>
        <dbReference type="EMBL" id="KAJ8684529.1"/>
    </source>
</evidence>
<protein>
    <submittedName>
        <fullName evidence="1">Uncharacterized protein</fullName>
    </submittedName>
</protein>
<dbReference type="EMBL" id="CM056741">
    <property type="protein sequence ID" value="KAJ8684529.1"/>
    <property type="molecule type" value="Genomic_DNA"/>
</dbReference>
<organism evidence="1 2">
    <name type="scientific">Eretmocerus hayati</name>
    <dbReference type="NCBI Taxonomy" id="131215"/>
    <lineage>
        <taxon>Eukaryota</taxon>
        <taxon>Metazoa</taxon>
        <taxon>Ecdysozoa</taxon>
        <taxon>Arthropoda</taxon>
        <taxon>Hexapoda</taxon>
        <taxon>Insecta</taxon>
        <taxon>Pterygota</taxon>
        <taxon>Neoptera</taxon>
        <taxon>Endopterygota</taxon>
        <taxon>Hymenoptera</taxon>
        <taxon>Apocrita</taxon>
        <taxon>Proctotrupomorpha</taxon>
        <taxon>Chalcidoidea</taxon>
        <taxon>Aphelinidae</taxon>
        <taxon>Aphelininae</taxon>
        <taxon>Eretmocerus</taxon>
    </lineage>
</organism>
<feature type="non-terminal residue" evidence="1">
    <location>
        <position position="285"/>
    </location>
</feature>
<gene>
    <name evidence="1" type="ORF">QAD02_020321</name>
</gene>
<comment type="caution">
    <text evidence="1">The sequence shown here is derived from an EMBL/GenBank/DDBJ whole genome shotgun (WGS) entry which is preliminary data.</text>
</comment>